<dbReference type="EMBL" id="HBUE01054254">
    <property type="protein sequence ID" value="CAG6465799.1"/>
    <property type="molecule type" value="Transcribed_RNA"/>
</dbReference>
<reference evidence="1" key="1">
    <citation type="submission" date="2021-05" db="EMBL/GenBank/DDBJ databases">
        <authorList>
            <person name="Alioto T."/>
            <person name="Alioto T."/>
            <person name="Gomez Garrido J."/>
        </authorList>
    </citation>
    <scope>NUCLEOTIDE SEQUENCE</scope>
</reference>
<proteinExistence type="predicted"/>
<evidence type="ECO:0000313" key="1">
    <source>
        <dbReference type="EMBL" id="CAG6465799.1"/>
    </source>
</evidence>
<protein>
    <submittedName>
        <fullName evidence="1">(northern house mosquito) hypothetical protein</fullName>
    </submittedName>
</protein>
<name>A0A8D8B152_CULPI</name>
<organism evidence="1">
    <name type="scientific">Culex pipiens</name>
    <name type="common">House mosquito</name>
    <dbReference type="NCBI Taxonomy" id="7175"/>
    <lineage>
        <taxon>Eukaryota</taxon>
        <taxon>Metazoa</taxon>
        <taxon>Ecdysozoa</taxon>
        <taxon>Arthropoda</taxon>
        <taxon>Hexapoda</taxon>
        <taxon>Insecta</taxon>
        <taxon>Pterygota</taxon>
        <taxon>Neoptera</taxon>
        <taxon>Endopterygota</taxon>
        <taxon>Diptera</taxon>
        <taxon>Nematocera</taxon>
        <taxon>Culicoidea</taxon>
        <taxon>Culicidae</taxon>
        <taxon>Culicinae</taxon>
        <taxon>Culicini</taxon>
        <taxon>Culex</taxon>
        <taxon>Culex</taxon>
    </lineage>
</organism>
<accession>A0A8D8B152</accession>
<dbReference type="AlphaFoldDB" id="A0A8D8B152"/>
<sequence length="138" mass="15664">MDNAKIAELLRATIDPNQRLQAEEQLNQVTRQRRNFSCHFFLSGVEPNHVLCRELIFGRTSTQPCARWWVRVVPPKPVPILALWVLGGDIQVGQREARLGLIILLRFLAIFRPFSSAHSLRSLAESVAVVVLVRWATA</sequence>